<comment type="caution">
    <text evidence="1">The sequence shown here is derived from an EMBL/GenBank/DDBJ whole genome shotgun (WGS) entry which is preliminary data.</text>
</comment>
<accession>A0A401Z1L8</accession>
<name>A0A401Z1L8_9ACTN</name>
<sequence>MVGDMTGWLRAAGRSSTAVVLALVLAVVAGCTSGGGGGDGGGSVEGANPQGGVSVSAPAKAFTGASPVLQLSTVEDAPPPIGAYKLFGKPTRIEVRGGALAKGRAVVTLDYPAEATPQQVENLRVLRYEGNEWQALTPEHVDTARRRVSVSTDRFSLWGIGWWDVESAISTTLTKARNLLSTDGVLGIGKRVANPPTVECAYPALTLTLDVEKFVPGAITCAKFDVADASRRTLDLYVSNPHFTPFLLDLPAGVRSVEAKPDPDNPYTLLARTMAAAQNLPVAFLPAGGMIRLKVDLSKLTAGAAITGTLDAATPLLDLATATFKGMLPAEPTDPVVRAVAVSHEAAEAFACMYKHGTEISKLPNPSAADIAGRLVAGARECGDAIRKLGTRLAVAVGRQGWSPEQVASAAGKQVEELCEKLCPGMIRAILAMWEHEPLLMEVGTSIAEGANGFKVYRLGLAAVEPPFARLAEVLPGGDIPGFTVRPPIVDNNNRFGGGTLETVPSPGTPCVDQLKGKHWDTWLYPQPQFAARSYLADDIATTISLWYVRRDFRDLTSDYFVQLVGSGKCTLKPTGRYQERLEETSEPYSGPRVKGLADFRGFLTYVPNADGFHTRPRAALYDPSTGVLVLVEGRVADSVTLEDPDPPTLDALERRVGSQVEYLVHRLDDQLGTQFVAAN</sequence>
<keyword evidence="2" id="KW-1185">Reference proteome</keyword>
<evidence type="ECO:0000313" key="1">
    <source>
        <dbReference type="EMBL" id="GCE00783.1"/>
    </source>
</evidence>
<organism evidence="1 2">
    <name type="scientific">Embleya hyalina</name>
    <dbReference type="NCBI Taxonomy" id="516124"/>
    <lineage>
        <taxon>Bacteria</taxon>
        <taxon>Bacillati</taxon>
        <taxon>Actinomycetota</taxon>
        <taxon>Actinomycetes</taxon>
        <taxon>Kitasatosporales</taxon>
        <taxon>Streptomycetaceae</taxon>
        <taxon>Embleya</taxon>
    </lineage>
</organism>
<evidence type="ECO:0000313" key="2">
    <source>
        <dbReference type="Proteomes" id="UP000286931"/>
    </source>
</evidence>
<dbReference type="Proteomes" id="UP000286931">
    <property type="component" value="Unassembled WGS sequence"/>
</dbReference>
<dbReference type="EMBL" id="BIFH01000042">
    <property type="protein sequence ID" value="GCE00783.1"/>
    <property type="molecule type" value="Genomic_DNA"/>
</dbReference>
<proteinExistence type="predicted"/>
<gene>
    <name evidence="1" type="ORF">EHYA_08509</name>
</gene>
<dbReference type="AlphaFoldDB" id="A0A401Z1L8"/>
<reference evidence="1 2" key="1">
    <citation type="submission" date="2018-12" db="EMBL/GenBank/DDBJ databases">
        <title>Draft genome sequence of Embleya hyalina NBRC 13850T.</title>
        <authorList>
            <person name="Komaki H."/>
            <person name="Hosoyama A."/>
            <person name="Kimura A."/>
            <person name="Ichikawa N."/>
            <person name="Tamura T."/>
        </authorList>
    </citation>
    <scope>NUCLEOTIDE SEQUENCE [LARGE SCALE GENOMIC DNA]</scope>
    <source>
        <strain evidence="1 2">NBRC 13850</strain>
    </source>
</reference>
<protein>
    <submittedName>
        <fullName evidence="1">Uncharacterized protein</fullName>
    </submittedName>
</protein>